<proteinExistence type="predicted"/>
<dbReference type="AlphaFoldDB" id="A0A2S2DXA7"/>
<accession>A0A2S2DXA7</accession>
<organism evidence="1 2">
    <name type="scientific">Aquirufa nivalisilvae</name>
    <dbReference type="NCBI Taxonomy" id="2516557"/>
    <lineage>
        <taxon>Bacteria</taxon>
        <taxon>Pseudomonadati</taxon>
        <taxon>Bacteroidota</taxon>
        <taxon>Cytophagia</taxon>
        <taxon>Cytophagales</taxon>
        <taxon>Flectobacillaceae</taxon>
        <taxon>Aquirufa</taxon>
    </lineage>
</organism>
<dbReference type="Proteomes" id="UP000245468">
    <property type="component" value="Chromosome"/>
</dbReference>
<gene>
    <name evidence="1" type="ORF">HME7025_01818</name>
</gene>
<evidence type="ECO:0000313" key="1">
    <source>
        <dbReference type="EMBL" id="AWL09670.1"/>
    </source>
</evidence>
<sequence length="34" mass="3905">MAVTLYYLDLELDGYHVKLKNSLLYLPQALAHVV</sequence>
<dbReference type="EMBL" id="CP029346">
    <property type="protein sequence ID" value="AWL09670.1"/>
    <property type="molecule type" value="Genomic_DNA"/>
</dbReference>
<name>A0A2S2DXA7_9BACT</name>
<protein>
    <submittedName>
        <fullName evidence="1">Uncharacterized protein</fullName>
    </submittedName>
</protein>
<reference evidence="2" key="1">
    <citation type="submission" date="2018-05" db="EMBL/GenBank/DDBJ databases">
        <title>Pseudarcicella sp. HME7025 Genome sequencing and assembly.</title>
        <authorList>
            <person name="Kim H."/>
            <person name="Kang H."/>
            <person name="Joh K."/>
        </authorList>
    </citation>
    <scope>NUCLEOTIDE SEQUENCE [LARGE SCALE GENOMIC DNA]</scope>
    <source>
        <strain evidence="2">HME7025</strain>
    </source>
</reference>
<dbReference type="KEGG" id="psez:HME7025_01818"/>
<evidence type="ECO:0000313" key="2">
    <source>
        <dbReference type="Proteomes" id="UP000245468"/>
    </source>
</evidence>
<keyword evidence="2" id="KW-1185">Reference proteome</keyword>